<dbReference type="KEGG" id="msub:BK009_11780"/>
<evidence type="ECO:0000259" key="4">
    <source>
        <dbReference type="PROSITE" id="PS50113"/>
    </source>
</evidence>
<dbReference type="RefSeq" id="WP_100909659.1">
    <property type="nucleotide sequence ID" value="NZ_CP017768.1"/>
</dbReference>
<keyword evidence="1" id="KW-0472">Membrane</keyword>
<dbReference type="Gene3D" id="3.30.450.20">
    <property type="entry name" value="PAS domain"/>
    <property type="match status" value="1"/>
</dbReference>
<dbReference type="SUPFAM" id="SSF55874">
    <property type="entry name" value="ATPase domain of HSP90 chaperone/DNA topoisomerase II/histidine kinase"/>
    <property type="match status" value="1"/>
</dbReference>
<dbReference type="AlphaFoldDB" id="A0A2H4VT53"/>
<dbReference type="EMBL" id="CP017768">
    <property type="protein sequence ID" value="AUB61289.1"/>
    <property type="molecule type" value="Genomic_DNA"/>
</dbReference>
<dbReference type="PROSITE" id="PS50112">
    <property type="entry name" value="PAS"/>
    <property type="match status" value="1"/>
</dbReference>
<protein>
    <recommendedName>
        <fullName evidence="7">PAS domain S-box protein</fullName>
    </recommendedName>
</protein>
<feature type="transmembrane region" description="Helical" evidence="1">
    <location>
        <begin position="12"/>
        <end position="31"/>
    </location>
</feature>
<dbReference type="Pfam" id="PF13426">
    <property type="entry name" value="PAS_9"/>
    <property type="match status" value="1"/>
</dbReference>
<dbReference type="InterPro" id="IPR000014">
    <property type="entry name" value="PAS"/>
</dbReference>
<dbReference type="GeneID" id="35127189"/>
<dbReference type="InterPro" id="IPR000700">
    <property type="entry name" value="PAS-assoc_C"/>
</dbReference>
<dbReference type="InterPro" id="IPR003594">
    <property type="entry name" value="HATPase_dom"/>
</dbReference>
<evidence type="ECO:0000259" key="2">
    <source>
        <dbReference type="PROSITE" id="PS50109"/>
    </source>
</evidence>
<dbReference type="PANTHER" id="PTHR43065:SF23">
    <property type="entry name" value="SENSOR HISTIDINE KINASE PDTAS"/>
    <property type="match status" value="1"/>
</dbReference>
<evidence type="ECO:0000256" key="1">
    <source>
        <dbReference type="SAM" id="Phobius"/>
    </source>
</evidence>
<dbReference type="Pfam" id="PF07568">
    <property type="entry name" value="HisKA_2"/>
    <property type="match status" value="1"/>
</dbReference>
<dbReference type="PROSITE" id="PS50113">
    <property type="entry name" value="PAC"/>
    <property type="match status" value="1"/>
</dbReference>
<dbReference type="InterPro" id="IPR036890">
    <property type="entry name" value="HATPase_C_sf"/>
</dbReference>
<dbReference type="InterPro" id="IPR001610">
    <property type="entry name" value="PAC"/>
</dbReference>
<dbReference type="CDD" id="cd00130">
    <property type="entry name" value="PAS"/>
    <property type="match status" value="1"/>
</dbReference>
<reference evidence="5 6" key="1">
    <citation type="submission" date="2016-10" db="EMBL/GenBank/DDBJ databases">
        <title>Comparative genomics between deep and shallow subseafloor isolates.</title>
        <authorList>
            <person name="Ishii S."/>
            <person name="Miller J.R."/>
            <person name="Sutton G."/>
            <person name="Suzuki S."/>
            <person name="Methe B."/>
            <person name="Inagaki F."/>
            <person name="Imachi H."/>
        </authorList>
    </citation>
    <scope>NUCLEOTIDE SEQUENCE [LARGE SCALE GENOMIC DNA]</scope>
    <source>
        <strain evidence="5 6">A8p</strain>
    </source>
</reference>
<evidence type="ECO:0000259" key="3">
    <source>
        <dbReference type="PROSITE" id="PS50112"/>
    </source>
</evidence>
<feature type="transmembrane region" description="Helical" evidence="1">
    <location>
        <begin position="51"/>
        <end position="69"/>
    </location>
</feature>
<feature type="domain" description="Histidine kinase" evidence="2">
    <location>
        <begin position="224"/>
        <end position="417"/>
    </location>
</feature>
<gene>
    <name evidence="5" type="ORF">BK009_11780</name>
</gene>
<feature type="domain" description="PAC" evidence="4">
    <location>
        <begin position="163"/>
        <end position="213"/>
    </location>
</feature>
<dbReference type="InterPro" id="IPR035965">
    <property type="entry name" value="PAS-like_dom_sf"/>
</dbReference>
<dbReference type="InterPro" id="IPR011495">
    <property type="entry name" value="Sig_transdc_His_kin_sub2_dim/P"/>
</dbReference>
<dbReference type="PROSITE" id="PS50109">
    <property type="entry name" value="HIS_KIN"/>
    <property type="match status" value="1"/>
</dbReference>
<sequence>MKKSQNRINPRFNAFKIAFIYFVISIAWIIASDQILVMTTANSQLFTTLAIFKGSFFVILTAILIYLLVYRNLVSIKRSEKDLKESERKFREIFNKANDMISVNVMNEDGIPGKFLEVNEVVSKRLGYTNEELLSMTPSDLVSPEKSDLIQVNAEKLFKKGQNTFEIVLVTKDGKEIPVEVNNHFIDYNGKRVSLAVSRDITDRKKSEEQLKASLGEKIVLLREIHHRVNNNLQIISSLFNLQSNYVDENSKDILMASQSRVKSMAMIHEKLYQSPDMTRINMKDYIESFVSGLFSLYMAETTAIHLQTDLEDIEMGIDTAIPVGLIINELVTNSLKHAFPAGNEGGIIEISFRKEGELLTLKIADNGIGLPERRKIETKKSLGLQLVSNLVNQLDGTMMVSGENGTEVKLQFEELKYKKRL</sequence>
<dbReference type="InterPro" id="IPR005467">
    <property type="entry name" value="His_kinase_dom"/>
</dbReference>
<dbReference type="Proteomes" id="UP000232631">
    <property type="component" value="Chromosome"/>
</dbReference>
<evidence type="ECO:0000313" key="6">
    <source>
        <dbReference type="Proteomes" id="UP000232631"/>
    </source>
</evidence>
<feature type="domain" description="PAS" evidence="3">
    <location>
        <begin position="86"/>
        <end position="161"/>
    </location>
</feature>
<proteinExistence type="predicted"/>
<keyword evidence="6" id="KW-1185">Reference proteome</keyword>
<dbReference type="Gene3D" id="3.30.565.10">
    <property type="entry name" value="Histidine kinase-like ATPase, C-terminal domain"/>
    <property type="match status" value="1"/>
</dbReference>
<keyword evidence="1" id="KW-0812">Transmembrane</keyword>
<dbReference type="SMART" id="SM00086">
    <property type="entry name" value="PAC"/>
    <property type="match status" value="1"/>
</dbReference>
<keyword evidence="1" id="KW-1133">Transmembrane helix</keyword>
<dbReference type="NCBIfam" id="TIGR00229">
    <property type="entry name" value="sensory_box"/>
    <property type="match status" value="1"/>
</dbReference>
<name>A0A2H4VT53_9EURY</name>
<evidence type="ECO:0008006" key="7">
    <source>
        <dbReference type="Google" id="ProtNLM"/>
    </source>
</evidence>
<dbReference type="Pfam" id="PF02518">
    <property type="entry name" value="HATPase_c"/>
    <property type="match status" value="1"/>
</dbReference>
<dbReference type="SMART" id="SM00387">
    <property type="entry name" value="HATPase_c"/>
    <property type="match status" value="1"/>
</dbReference>
<organism evidence="5 6">
    <name type="scientific">Methanobacterium subterraneum</name>
    <dbReference type="NCBI Taxonomy" id="59277"/>
    <lineage>
        <taxon>Archaea</taxon>
        <taxon>Methanobacteriati</taxon>
        <taxon>Methanobacteriota</taxon>
        <taxon>Methanomada group</taxon>
        <taxon>Methanobacteria</taxon>
        <taxon>Methanobacteriales</taxon>
        <taxon>Methanobacteriaceae</taxon>
        <taxon>Methanobacterium</taxon>
    </lineage>
</organism>
<accession>A0A2H4VT53</accession>
<dbReference type="PANTHER" id="PTHR43065">
    <property type="entry name" value="SENSOR HISTIDINE KINASE"/>
    <property type="match status" value="1"/>
</dbReference>
<dbReference type="SUPFAM" id="SSF55785">
    <property type="entry name" value="PYP-like sensor domain (PAS domain)"/>
    <property type="match status" value="1"/>
</dbReference>
<evidence type="ECO:0000313" key="5">
    <source>
        <dbReference type="EMBL" id="AUB61289.1"/>
    </source>
</evidence>